<dbReference type="SMART" id="SM00530">
    <property type="entry name" value="HTH_XRE"/>
    <property type="match status" value="1"/>
</dbReference>
<feature type="domain" description="HTH cro/C1-type" evidence="2">
    <location>
        <begin position="10"/>
        <end position="53"/>
    </location>
</feature>
<feature type="coiled-coil region" evidence="1">
    <location>
        <begin position="85"/>
        <end position="112"/>
    </location>
</feature>
<gene>
    <name evidence="3" type="ORF">MWH26_19020</name>
</gene>
<evidence type="ECO:0000259" key="2">
    <source>
        <dbReference type="PROSITE" id="PS50943"/>
    </source>
</evidence>
<keyword evidence="1" id="KW-0175">Coiled coil</keyword>
<dbReference type="Pfam" id="PF13560">
    <property type="entry name" value="HTH_31"/>
    <property type="match status" value="1"/>
</dbReference>
<evidence type="ECO:0000256" key="1">
    <source>
        <dbReference type="SAM" id="Coils"/>
    </source>
</evidence>
<dbReference type="InterPro" id="IPR010982">
    <property type="entry name" value="Lambda_DNA-bd_dom_sf"/>
</dbReference>
<dbReference type="CDD" id="cd00093">
    <property type="entry name" value="HTH_XRE"/>
    <property type="match status" value="1"/>
</dbReference>
<reference evidence="3 4" key="1">
    <citation type="submission" date="2022-04" db="EMBL/GenBank/DDBJ databases">
        <title>Hymenobacter sp. isolated from the air.</title>
        <authorList>
            <person name="Won M."/>
            <person name="Lee C.-M."/>
            <person name="Woen H.-Y."/>
            <person name="Kwon S.-W."/>
        </authorList>
    </citation>
    <scope>NUCLEOTIDE SEQUENCE [LARGE SCALE GENOMIC DNA]</scope>
    <source>
        <strain evidence="4">5516 S-25</strain>
    </source>
</reference>
<evidence type="ECO:0000313" key="3">
    <source>
        <dbReference type="EMBL" id="UPL49256.1"/>
    </source>
</evidence>
<dbReference type="RefSeq" id="WP_247975501.1">
    <property type="nucleotide sequence ID" value="NZ_CP095848.1"/>
</dbReference>
<organism evidence="3 4">
    <name type="scientific">Hymenobacter sublimis</name>
    <dbReference type="NCBI Taxonomy" id="2933777"/>
    <lineage>
        <taxon>Bacteria</taxon>
        <taxon>Pseudomonadati</taxon>
        <taxon>Bacteroidota</taxon>
        <taxon>Cytophagia</taxon>
        <taxon>Cytophagales</taxon>
        <taxon>Hymenobacteraceae</taxon>
        <taxon>Hymenobacter</taxon>
    </lineage>
</organism>
<proteinExistence type="predicted"/>
<dbReference type="PROSITE" id="PS50943">
    <property type="entry name" value="HTH_CROC1"/>
    <property type="match status" value="1"/>
</dbReference>
<dbReference type="InterPro" id="IPR001387">
    <property type="entry name" value="Cro/C1-type_HTH"/>
</dbReference>
<accession>A0ABY4JBV1</accession>
<dbReference type="Gene3D" id="1.10.260.40">
    <property type="entry name" value="lambda repressor-like DNA-binding domains"/>
    <property type="match status" value="1"/>
</dbReference>
<protein>
    <submittedName>
        <fullName evidence="3">Helix-turn-helix transcriptional regulator</fullName>
    </submittedName>
</protein>
<dbReference type="EMBL" id="CP095848">
    <property type="protein sequence ID" value="UPL49256.1"/>
    <property type="molecule type" value="Genomic_DNA"/>
</dbReference>
<evidence type="ECO:0000313" key="4">
    <source>
        <dbReference type="Proteomes" id="UP000829647"/>
    </source>
</evidence>
<sequence>MASDPTPLTLQALRARYGLSQAQLAEYLSVSRAQVSMAEQGRRVLPAAMWAKLLPLMAVLENPAAATAAATALDATSRVALQGRLRDCTHEATRLRQELVQLRARAVRHQAVLGELLPLLRPLAAASGAPKDAAWLALREEESLREIERSGPAAQALLELRIDALDYEAGQAALRLARSVDLLS</sequence>
<keyword evidence="4" id="KW-1185">Reference proteome</keyword>
<dbReference type="SUPFAM" id="SSF47413">
    <property type="entry name" value="lambda repressor-like DNA-binding domains"/>
    <property type="match status" value="1"/>
</dbReference>
<name>A0ABY4JBV1_9BACT</name>
<dbReference type="Proteomes" id="UP000829647">
    <property type="component" value="Chromosome"/>
</dbReference>